<keyword evidence="3" id="KW-1133">Transmembrane helix</keyword>
<sequence>MKNGRLLLVELIAFCNGKSNPIRVFSAEELKRATNNYDHRQCVLQGRDFKLFKGSLEDHLLSAKKYHTEEKVFSVMEEVTLGIVKDIVEGSQMSVHQNVLILLRGYITEKVDVYIYGVLLLGLLAGWMLNTQYRYSPSFLPMLVNPCDEKNWLIEIIDPMLLKEGINQEHFLAFAQIALSCISDTAEDRPTIIDAGKQLSES</sequence>
<dbReference type="EMBL" id="LRBV02000003">
    <property type="status" value="NOT_ANNOTATED_CDS"/>
    <property type="molecule type" value="Genomic_DNA"/>
</dbReference>
<protein>
    <submittedName>
        <fullName evidence="4">Uncharacterized protein</fullName>
    </submittedName>
</protein>
<dbReference type="GO" id="GO:0007166">
    <property type="term" value="P:cell surface receptor signaling pathway"/>
    <property type="evidence" value="ECO:0007669"/>
    <property type="project" value="InterPro"/>
</dbReference>
<dbReference type="SUPFAM" id="SSF56112">
    <property type="entry name" value="Protein kinase-like (PK-like)"/>
    <property type="match status" value="1"/>
</dbReference>
<reference evidence="4" key="2">
    <citation type="submission" date="2021-01" db="UniProtKB">
        <authorList>
            <consortium name="EnsemblPlants"/>
        </authorList>
    </citation>
    <scope>IDENTIFICATION</scope>
</reference>
<dbReference type="GO" id="GO:0005886">
    <property type="term" value="C:plasma membrane"/>
    <property type="evidence" value="ECO:0007669"/>
    <property type="project" value="TreeGrafter"/>
</dbReference>
<keyword evidence="3" id="KW-0812">Transmembrane</keyword>
<dbReference type="PANTHER" id="PTHR27005">
    <property type="entry name" value="WALL-ASSOCIATED RECEPTOR KINASE-LIKE 21"/>
    <property type="match status" value="1"/>
</dbReference>
<feature type="transmembrane region" description="Helical" evidence="3">
    <location>
        <begin position="113"/>
        <end position="129"/>
    </location>
</feature>
<reference evidence="4 5" key="1">
    <citation type="journal article" date="2016" name="G3 (Bethesda)">
        <title>First Draft Assembly and Annotation of the Genome of a California Endemic Oak Quercus lobata Nee (Fagaceae).</title>
        <authorList>
            <person name="Sork V.L."/>
            <person name="Fitz-Gibbon S.T."/>
            <person name="Puiu D."/>
            <person name="Crepeau M."/>
            <person name="Gugger P.F."/>
            <person name="Sherman R."/>
            <person name="Stevens K."/>
            <person name="Langley C.H."/>
            <person name="Pellegrini M."/>
            <person name="Salzberg S.L."/>
        </authorList>
    </citation>
    <scope>NUCLEOTIDE SEQUENCE [LARGE SCALE GENOMIC DNA]</scope>
    <source>
        <strain evidence="4 5">cv. SW786</strain>
    </source>
</reference>
<dbReference type="InterPro" id="IPR045274">
    <property type="entry name" value="WAK-like"/>
</dbReference>
<keyword evidence="3" id="KW-0472">Membrane</keyword>
<evidence type="ECO:0000256" key="1">
    <source>
        <dbReference type="ARBA" id="ARBA00022741"/>
    </source>
</evidence>
<evidence type="ECO:0000256" key="2">
    <source>
        <dbReference type="ARBA" id="ARBA00022840"/>
    </source>
</evidence>
<dbReference type="Gene3D" id="1.10.510.10">
    <property type="entry name" value="Transferase(Phosphotransferase) domain 1"/>
    <property type="match status" value="1"/>
</dbReference>
<dbReference type="AlphaFoldDB" id="A0A7N2L4F0"/>
<dbReference type="GO" id="GO:0004674">
    <property type="term" value="F:protein serine/threonine kinase activity"/>
    <property type="evidence" value="ECO:0007669"/>
    <property type="project" value="TreeGrafter"/>
</dbReference>
<evidence type="ECO:0000256" key="3">
    <source>
        <dbReference type="SAM" id="Phobius"/>
    </source>
</evidence>
<keyword evidence="5" id="KW-1185">Reference proteome</keyword>
<name>A0A7N2L4F0_QUELO</name>
<dbReference type="InParanoid" id="A0A7N2L4F0"/>
<dbReference type="PANTHER" id="PTHR27005:SF466">
    <property type="entry name" value="NON-FUNCTIONAL PSEUDOKINASE ZED1-LIKE"/>
    <property type="match status" value="1"/>
</dbReference>
<dbReference type="Gramene" id="QL03p007458:mrna">
    <property type="protein sequence ID" value="QL03p007458:mrna"/>
    <property type="gene ID" value="QL03p007458"/>
</dbReference>
<dbReference type="InterPro" id="IPR011009">
    <property type="entry name" value="Kinase-like_dom_sf"/>
</dbReference>
<dbReference type="GO" id="GO:0005524">
    <property type="term" value="F:ATP binding"/>
    <property type="evidence" value="ECO:0007669"/>
    <property type="project" value="UniProtKB-KW"/>
</dbReference>
<dbReference type="EnsemblPlants" id="QL03p007458:mrna">
    <property type="protein sequence ID" value="QL03p007458:mrna"/>
    <property type="gene ID" value="QL03p007458"/>
</dbReference>
<keyword evidence="1" id="KW-0547">Nucleotide-binding</keyword>
<evidence type="ECO:0000313" key="5">
    <source>
        <dbReference type="Proteomes" id="UP000594261"/>
    </source>
</evidence>
<proteinExistence type="predicted"/>
<organism evidence="4 5">
    <name type="scientific">Quercus lobata</name>
    <name type="common">Valley oak</name>
    <dbReference type="NCBI Taxonomy" id="97700"/>
    <lineage>
        <taxon>Eukaryota</taxon>
        <taxon>Viridiplantae</taxon>
        <taxon>Streptophyta</taxon>
        <taxon>Embryophyta</taxon>
        <taxon>Tracheophyta</taxon>
        <taxon>Spermatophyta</taxon>
        <taxon>Magnoliopsida</taxon>
        <taxon>eudicotyledons</taxon>
        <taxon>Gunneridae</taxon>
        <taxon>Pentapetalae</taxon>
        <taxon>rosids</taxon>
        <taxon>fabids</taxon>
        <taxon>Fagales</taxon>
        <taxon>Fagaceae</taxon>
        <taxon>Quercus</taxon>
    </lineage>
</organism>
<accession>A0A7N2L4F0</accession>
<dbReference type="Proteomes" id="UP000594261">
    <property type="component" value="Chromosome 3"/>
</dbReference>
<evidence type="ECO:0000313" key="4">
    <source>
        <dbReference type="EnsemblPlants" id="QL03p007458:mrna"/>
    </source>
</evidence>
<keyword evidence="2" id="KW-0067">ATP-binding</keyword>